<sequence length="154" mass="17519">MAGTALAQVQLPEITITESAKSTITNQKVFTSFNTAFKGATSVRWFESNNRYLVNFMMDDIRNHILYTKKGQIIYHVLYGFEKNLPSDLLSQVKSKYKAYAVNRAINIKQGGANVWMVNLENDKGYVVLRMADGDMNEVRTLRKTMPDEVRASL</sequence>
<proteinExistence type="predicted"/>
<keyword evidence="2" id="KW-1185">Reference proteome</keyword>
<evidence type="ECO:0000313" key="1">
    <source>
        <dbReference type="EMBL" id="POY35303.1"/>
    </source>
</evidence>
<name>A0A2S4ZZK6_9SPHI</name>
<dbReference type="Gene3D" id="3.10.450.360">
    <property type="match status" value="1"/>
</dbReference>
<comment type="caution">
    <text evidence="1">The sequence shown here is derived from an EMBL/GenBank/DDBJ whole genome shotgun (WGS) entry which is preliminary data.</text>
</comment>
<dbReference type="Proteomes" id="UP000236893">
    <property type="component" value="Unassembled WGS sequence"/>
</dbReference>
<protein>
    <submittedName>
        <fullName evidence="1">Uncharacterized protein</fullName>
    </submittedName>
</protein>
<accession>A0A2S4ZZK6</accession>
<organism evidence="1 2">
    <name type="scientific">Solitalea longa</name>
    <dbReference type="NCBI Taxonomy" id="2079460"/>
    <lineage>
        <taxon>Bacteria</taxon>
        <taxon>Pseudomonadati</taxon>
        <taxon>Bacteroidota</taxon>
        <taxon>Sphingobacteriia</taxon>
        <taxon>Sphingobacteriales</taxon>
        <taxon>Sphingobacteriaceae</taxon>
        <taxon>Solitalea</taxon>
    </lineage>
</organism>
<dbReference type="SUPFAM" id="SSF160574">
    <property type="entry name" value="BT0923-like"/>
    <property type="match status" value="1"/>
</dbReference>
<gene>
    <name evidence="1" type="ORF">C3K47_16090</name>
</gene>
<dbReference type="AlphaFoldDB" id="A0A2S4ZZK6"/>
<reference evidence="1 2" key="1">
    <citation type="submission" date="2018-01" db="EMBL/GenBank/DDBJ databases">
        <authorList>
            <person name="Gaut B.S."/>
            <person name="Morton B.R."/>
            <person name="Clegg M.T."/>
            <person name="Duvall M.R."/>
        </authorList>
    </citation>
    <scope>NUCLEOTIDE SEQUENCE [LARGE SCALE GENOMIC DNA]</scope>
    <source>
        <strain evidence="1 2">HR-AV</strain>
    </source>
</reference>
<dbReference type="EMBL" id="PQVF01000012">
    <property type="protein sequence ID" value="POY35303.1"/>
    <property type="molecule type" value="Genomic_DNA"/>
</dbReference>
<evidence type="ECO:0000313" key="2">
    <source>
        <dbReference type="Proteomes" id="UP000236893"/>
    </source>
</evidence>